<dbReference type="AlphaFoldDB" id="A0A6C0AI58"/>
<protein>
    <submittedName>
        <fullName evidence="1">Uncharacterized protein</fullName>
    </submittedName>
</protein>
<sequence length="96" mass="10782">MSTPPPASVLLRAAQVSMTEDRPIYLDYFQDSLEKKCCIGVRETEKFLVKSDSEYTSTIQSVFKCESCYIVMTENSLYIVSTEIPIKKILTSAATV</sequence>
<name>A0A6C0AI58_9ZZZZ</name>
<dbReference type="EMBL" id="MN740643">
    <property type="protein sequence ID" value="QHS79459.1"/>
    <property type="molecule type" value="Genomic_DNA"/>
</dbReference>
<organism evidence="1">
    <name type="scientific">viral metagenome</name>
    <dbReference type="NCBI Taxonomy" id="1070528"/>
    <lineage>
        <taxon>unclassified sequences</taxon>
        <taxon>metagenomes</taxon>
        <taxon>organismal metagenomes</taxon>
    </lineage>
</organism>
<accession>A0A6C0AI58</accession>
<proteinExistence type="predicted"/>
<evidence type="ECO:0000313" key="1">
    <source>
        <dbReference type="EMBL" id="QHS79459.1"/>
    </source>
</evidence>
<reference evidence="1" key="1">
    <citation type="journal article" date="2020" name="Nature">
        <title>Giant virus diversity and host interactions through global metagenomics.</title>
        <authorList>
            <person name="Schulz F."/>
            <person name="Roux S."/>
            <person name="Paez-Espino D."/>
            <person name="Jungbluth S."/>
            <person name="Walsh D.A."/>
            <person name="Denef V.J."/>
            <person name="McMahon K.D."/>
            <person name="Konstantinidis K.T."/>
            <person name="Eloe-Fadrosh E.A."/>
            <person name="Kyrpides N.C."/>
            <person name="Woyke T."/>
        </authorList>
    </citation>
    <scope>NUCLEOTIDE SEQUENCE</scope>
    <source>
        <strain evidence="1">GVMAG-S-1035237-23</strain>
    </source>
</reference>